<dbReference type="EMBL" id="VTUU01000001">
    <property type="protein sequence ID" value="KAA1176253.1"/>
    <property type="molecule type" value="Genomic_DNA"/>
</dbReference>
<organism evidence="2 3">
    <name type="scientific">Marinobacter salinexigens</name>
    <dbReference type="NCBI Taxonomy" id="2919747"/>
    <lineage>
        <taxon>Bacteria</taxon>
        <taxon>Pseudomonadati</taxon>
        <taxon>Pseudomonadota</taxon>
        <taxon>Gammaproteobacteria</taxon>
        <taxon>Pseudomonadales</taxon>
        <taxon>Marinobacteraceae</taxon>
        <taxon>Marinobacter</taxon>
    </lineage>
</organism>
<keyword evidence="3" id="KW-1185">Reference proteome</keyword>
<feature type="compositionally biased region" description="Polar residues" evidence="1">
    <location>
        <begin position="1"/>
        <end position="12"/>
    </location>
</feature>
<evidence type="ECO:0000313" key="2">
    <source>
        <dbReference type="EMBL" id="KAA1176253.1"/>
    </source>
</evidence>
<evidence type="ECO:0000256" key="1">
    <source>
        <dbReference type="SAM" id="MobiDB-lite"/>
    </source>
</evidence>
<sequence>MTENQKPATEPSSLPGGLIPPEQWKLPETSVRRTVKGGIRHLLDQLRAGISVEDEPFQSLDDLPVLSASQRHRFAPEPDFAAVANTILEQLTSDHSGNSAVGTVRLIVAPPFSGIREALARLPVVSGKESEQSGWRVVAPPDELLMDDASARQWWDRQDLEEPWVIPELADFWLRHTSGLALVRELLRRLSAGAAGQGIVGCSSWCWQFWRGYCPDLHVSPRCPAPLDAEHLGCWLEALSHQSGRKPVIARMTNDGLYVLPLEDDRAGKKLKRSTFLRDLASTSRGIHGVALAIWQRALRARPEEEADQESDTVVEGSSRLPQCWVAPLEQLSFPVMPQSNGRELGFVLHALLLHDGLNETSLELVTGLSNDGIAHVLSRLMRADIVSRADPAGHWHVTALGYLTVRRHLQSWGFPVDGF</sequence>
<evidence type="ECO:0000313" key="3">
    <source>
        <dbReference type="Proteomes" id="UP000323161"/>
    </source>
</evidence>
<comment type="caution">
    <text evidence="2">The sequence shown here is derived from an EMBL/GenBank/DDBJ whole genome shotgun (WGS) entry which is preliminary data.</text>
</comment>
<gene>
    <name evidence="2" type="ORF">FWJ25_03730</name>
</gene>
<dbReference type="AlphaFoldDB" id="A0A5B0VP71"/>
<name>A0A5B0VP71_9GAMM</name>
<protein>
    <submittedName>
        <fullName evidence="2">Uncharacterized protein</fullName>
    </submittedName>
</protein>
<dbReference type="RefSeq" id="WP_149598880.1">
    <property type="nucleotide sequence ID" value="NZ_VTUU01000001.1"/>
</dbReference>
<proteinExistence type="predicted"/>
<dbReference type="Proteomes" id="UP000323161">
    <property type="component" value="Unassembled WGS sequence"/>
</dbReference>
<accession>A0A5B0VP71</accession>
<feature type="region of interest" description="Disordered" evidence="1">
    <location>
        <begin position="1"/>
        <end position="25"/>
    </location>
</feature>
<reference evidence="2 3" key="1">
    <citation type="submission" date="2019-08" db="EMBL/GenBank/DDBJ databases">
        <title>Marinobacter ZYF650 sp. nov., a marine bacterium isolated from seawater of the Mariana trench.</title>
        <authorList>
            <person name="Ahmad W."/>
        </authorList>
    </citation>
    <scope>NUCLEOTIDE SEQUENCE [LARGE SCALE GENOMIC DNA]</scope>
    <source>
        <strain evidence="2 3">ZYF650</strain>
    </source>
</reference>